<evidence type="ECO:0000313" key="1">
    <source>
        <dbReference type="EMBL" id="RST94634.1"/>
    </source>
</evidence>
<dbReference type="Proteomes" id="UP000288490">
    <property type="component" value="Unassembled WGS sequence"/>
</dbReference>
<evidence type="ECO:0000313" key="2">
    <source>
        <dbReference type="Proteomes" id="UP000288490"/>
    </source>
</evidence>
<dbReference type="RefSeq" id="WP_125957285.1">
    <property type="nucleotide sequence ID" value="NZ_NGJT01000007.1"/>
</dbReference>
<gene>
    <name evidence="1" type="ORF">CBF36_05370</name>
</gene>
<name>A0A429ZLQ5_9ENTE</name>
<comment type="caution">
    <text evidence="1">The sequence shown here is derived from an EMBL/GenBank/DDBJ whole genome shotgun (WGS) entry which is preliminary data.</text>
</comment>
<proteinExistence type="predicted"/>
<dbReference type="OrthoDB" id="2185913at2"/>
<accession>A0A429ZLQ5</accession>
<dbReference type="EMBL" id="NGJT01000007">
    <property type="protein sequence ID" value="RST94634.1"/>
    <property type="molecule type" value="Genomic_DNA"/>
</dbReference>
<protein>
    <submittedName>
        <fullName evidence="1">Uncharacterized protein</fullName>
    </submittedName>
</protein>
<organism evidence="1 2">
    <name type="scientific">Vagococcus bubulae</name>
    <dbReference type="NCBI Taxonomy" id="1977868"/>
    <lineage>
        <taxon>Bacteria</taxon>
        <taxon>Bacillati</taxon>
        <taxon>Bacillota</taxon>
        <taxon>Bacilli</taxon>
        <taxon>Lactobacillales</taxon>
        <taxon>Enterococcaceae</taxon>
        <taxon>Vagococcus</taxon>
    </lineage>
</organism>
<reference evidence="1 2" key="1">
    <citation type="submission" date="2017-05" db="EMBL/GenBank/DDBJ databases">
        <title>Vagococcus spp. assemblies.</title>
        <authorList>
            <person name="Gulvik C.A."/>
        </authorList>
    </citation>
    <scope>NUCLEOTIDE SEQUENCE [LARGE SCALE GENOMIC DNA]</scope>
    <source>
        <strain evidence="1 2">SS1994</strain>
    </source>
</reference>
<sequence>MVNTLETYSEKLGFDYTIDVNNIYDIMFNQWIVFSFLKKDSQYQDTLEMTDKEAAFLLSQMEHFQTFCLSANPFIKHEYYKKTFIRLYDRINRCDSVKQLSHILMIRTKYEQMSYLNILDGNKYQEEAHDIYDLYLNHSLDRKAWMKKMEKLSFSVVILLILFYKRDNQTEWCSWNDIVNDSMEDAFLEVLKSKVKGCSLEEMELMNDVLHQIKLPMIDFY</sequence>
<dbReference type="AlphaFoldDB" id="A0A429ZLQ5"/>
<keyword evidence="2" id="KW-1185">Reference proteome</keyword>